<feature type="transmembrane region" description="Helical" evidence="12">
    <location>
        <begin position="68"/>
        <end position="90"/>
    </location>
</feature>
<feature type="transmembrane region" description="Helical" evidence="12">
    <location>
        <begin position="6"/>
        <end position="26"/>
    </location>
</feature>
<dbReference type="RefSeq" id="WP_317934148.1">
    <property type="nucleotide sequence ID" value="NZ_JAUBDH010000001.1"/>
</dbReference>
<reference evidence="14 15" key="1">
    <citation type="submission" date="2023-06" db="EMBL/GenBank/DDBJ databases">
        <title>Sporosarcina sp. nov., isolated from Korean traditional fermented seafood 'Jeotgal'.</title>
        <authorList>
            <person name="Yang A.-I."/>
            <person name="Shin N.-R."/>
        </authorList>
    </citation>
    <scope>NUCLEOTIDE SEQUENCE [LARGE SCALE GENOMIC DNA]</scope>
    <source>
        <strain evidence="14 15">KCTC3840</strain>
    </source>
</reference>
<comment type="similarity">
    <text evidence="2">Belongs to the EamA transporter family.</text>
</comment>
<evidence type="ECO:0000256" key="11">
    <source>
        <dbReference type="ARBA" id="ARBA00023136"/>
    </source>
</evidence>
<dbReference type="SUPFAM" id="SSF103481">
    <property type="entry name" value="Multidrug resistance efflux transporter EmrE"/>
    <property type="match status" value="1"/>
</dbReference>
<evidence type="ECO:0000256" key="8">
    <source>
        <dbReference type="ARBA" id="ARBA00022985"/>
    </source>
</evidence>
<dbReference type="EMBL" id="JAUBDH010000001">
    <property type="protein sequence ID" value="MDW0108861.1"/>
    <property type="molecule type" value="Genomic_DNA"/>
</dbReference>
<name>A0ABU4FVX1_9BACL</name>
<evidence type="ECO:0000256" key="9">
    <source>
        <dbReference type="ARBA" id="ARBA00022989"/>
    </source>
</evidence>
<keyword evidence="3" id="KW-1003">Cell membrane</keyword>
<evidence type="ECO:0000313" key="14">
    <source>
        <dbReference type="EMBL" id="MDW0108861.1"/>
    </source>
</evidence>
<evidence type="ECO:0000256" key="5">
    <source>
        <dbReference type="ARBA" id="ARBA00022519"/>
    </source>
</evidence>
<feature type="domain" description="EamA" evidence="13">
    <location>
        <begin position="19"/>
        <end position="113"/>
    </location>
</feature>
<sequence length="114" mass="12717">MTSINILLILMLLVMTWCGAFGGYFLKLASDTDLKKDFPVLVKWLIVGLLSYGSGAILNIIVLRYMPYTVVFPLTSITYIWTFILSYVLLGEPITKRKLAGILLIIVGAVFLVL</sequence>
<comment type="caution">
    <text evidence="14">The sequence shown here is derived from an EMBL/GenBank/DDBJ whole genome shotgun (WGS) entry which is preliminary data.</text>
</comment>
<evidence type="ECO:0000313" key="15">
    <source>
        <dbReference type="Proteomes" id="UP001280629"/>
    </source>
</evidence>
<evidence type="ECO:0000256" key="6">
    <source>
        <dbReference type="ARBA" id="ARBA00022556"/>
    </source>
</evidence>
<dbReference type="InterPro" id="IPR037185">
    <property type="entry name" value="EmrE-like"/>
</dbReference>
<protein>
    <submittedName>
        <fullName evidence="14">EamA family transporter</fullName>
    </submittedName>
</protein>
<evidence type="ECO:0000259" key="13">
    <source>
        <dbReference type="Pfam" id="PF00892"/>
    </source>
</evidence>
<accession>A0ABU4FVX1</accession>
<dbReference type="Proteomes" id="UP001280629">
    <property type="component" value="Unassembled WGS sequence"/>
</dbReference>
<keyword evidence="7 12" id="KW-0812">Transmembrane</keyword>
<dbReference type="Gene3D" id="1.10.3730.20">
    <property type="match status" value="1"/>
</dbReference>
<keyword evidence="9 12" id="KW-1133">Transmembrane helix</keyword>
<keyword evidence="8" id="KW-0448">Lipopolysaccharide biosynthesis</keyword>
<evidence type="ECO:0000256" key="12">
    <source>
        <dbReference type="SAM" id="Phobius"/>
    </source>
</evidence>
<keyword evidence="11 12" id="KW-0472">Membrane</keyword>
<feature type="transmembrane region" description="Helical" evidence="12">
    <location>
        <begin position="38"/>
        <end position="62"/>
    </location>
</feature>
<dbReference type="InterPro" id="IPR000390">
    <property type="entry name" value="Small_drug/metabolite_transptr"/>
</dbReference>
<evidence type="ECO:0000256" key="2">
    <source>
        <dbReference type="ARBA" id="ARBA00007362"/>
    </source>
</evidence>
<evidence type="ECO:0000256" key="3">
    <source>
        <dbReference type="ARBA" id="ARBA00022475"/>
    </source>
</evidence>
<evidence type="ECO:0000256" key="4">
    <source>
        <dbReference type="ARBA" id="ARBA00022516"/>
    </source>
</evidence>
<proteinExistence type="inferred from homology"/>
<evidence type="ECO:0000256" key="10">
    <source>
        <dbReference type="ARBA" id="ARBA00023098"/>
    </source>
</evidence>
<gene>
    <name evidence="14" type="ORF">QT716_02230</name>
</gene>
<keyword evidence="6" id="KW-0441">Lipid A biosynthesis</keyword>
<keyword evidence="10" id="KW-0443">Lipid metabolism</keyword>
<keyword evidence="15" id="KW-1185">Reference proteome</keyword>
<dbReference type="PANTHER" id="PTHR30561">
    <property type="entry name" value="SMR FAMILY PROTON-DEPENDENT DRUG EFFLUX TRANSPORTER SUGE"/>
    <property type="match status" value="1"/>
</dbReference>
<organism evidence="14 15">
    <name type="scientific">Sporosarcina aquimarina</name>
    <dbReference type="NCBI Taxonomy" id="114975"/>
    <lineage>
        <taxon>Bacteria</taxon>
        <taxon>Bacillati</taxon>
        <taxon>Bacillota</taxon>
        <taxon>Bacilli</taxon>
        <taxon>Bacillales</taxon>
        <taxon>Caryophanaceae</taxon>
        <taxon>Sporosarcina</taxon>
    </lineage>
</organism>
<dbReference type="PANTHER" id="PTHR30561:SF9">
    <property type="entry name" value="4-AMINO-4-DEOXY-L-ARABINOSE-PHOSPHOUNDECAPRENOL FLIPPASE SUBUNIT ARNF-RELATED"/>
    <property type="match status" value="1"/>
</dbReference>
<evidence type="ECO:0000256" key="1">
    <source>
        <dbReference type="ARBA" id="ARBA00004651"/>
    </source>
</evidence>
<keyword evidence="5" id="KW-0997">Cell inner membrane</keyword>
<evidence type="ECO:0000256" key="7">
    <source>
        <dbReference type="ARBA" id="ARBA00022692"/>
    </source>
</evidence>
<feature type="transmembrane region" description="Helical" evidence="12">
    <location>
        <begin position="97"/>
        <end position="113"/>
    </location>
</feature>
<comment type="subcellular location">
    <subcellularLocation>
        <location evidence="1">Cell membrane</location>
        <topology evidence="1">Multi-pass membrane protein</topology>
    </subcellularLocation>
</comment>
<dbReference type="Pfam" id="PF00892">
    <property type="entry name" value="EamA"/>
    <property type="match status" value="1"/>
</dbReference>
<keyword evidence="4" id="KW-0444">Lipid biosynthesis</keyword>
<dbReference type="InterPro" id="IPR000620">
    <property type="entry name" value="EamA_dom"/>
</dbReference>